<dbReference type="InterPro" id="IPR000109">
    <property type="entry name" value="POT_fam"/>
</dbReference>
<feature type="transmembrane region" description="Helical" evidence="7">
    <location>
        <begin position="199"/>
        <end position="218"/>
    </location>
</feature>
<proteinExistence type="inferred from homology"/>
<feature type="region of interest" description="Disordered" evidence="6">
    <location>
        <begin position="1"/>
        <end position="31"/>
    </location>
</feature>
<dbReference type="InterPro" id="IPR036259">
    <property type="entry name" value="MFS_trans_sf"/>
</dbReference>
<feature type="transmembrane region" description="Helical" evidence="7">
    <location>
        <begin position="425"/>
        <end position="442"/>
    </location>
</feature>
<feature type="compositionally biased region" description="Low complexity" evidence="6">
    <location>
        <begin position="1"/>
        <end position="19"/>
    </location>
</feature>
<keyword evidence="4 7" id="KW-1133">Transmembrane helix</keyword>
<organism evidence="8 9">
    <name type="scientific">Papaver atlanticum</name>
    <dbReference type="NCBI Taxonomy" id="357466"/>
    <lineage>
        <taxon>Eukaryota</taxon>
        <taxon>Viridiplantae</taxon>
        <taxon>Streptophyta</taxon>
        <taxon>Embryophyta</taxon>
        <taxon>Tracheophyta</taxon>
        <taxon>Spermatophyta</taxon>
        <taxon>Magnoliopsida</taxon>
        <taxon>Ranunculales</taxon>
        <taxon>Papaveraceae</taxon>
        <taxon>Papaveroideae</taxon>
        <taxon>Papaver</taxon>
    </lineage>
</organism>
<dbReference type="SUPFAM" id="SSF103473">
    <property type="entry name" value="MFS general substrate transporter"/>
    <property type="match status" value="1"/>
</dbReference>
<sequence length="622" mass="68813">MEVSSSSNSPSTSTSSTSTDPNRNTHELQQMSKQKGGLITLPFIIANEAFEKVASYGLLPNMILYLMKDYHMTIPTGTSVLSIWSGVTNFTPIIGAFFSDSYLGRFWTITFGSIASLLGMTLLWFTAVFPQTKPPHCELFSKDCKSSTAAQLSLLFSSFILMSIGAGGIRACSISFGADQLHKKDNQSYDRLLQNFFNWYYASAGISVVLALTVIVYIQDRFGWKVGFGVPAILMFISAASFIFASSYYIKVNANKSLFSGFAHVIVASVKNKHFVLPPKDEDGCYHHYKDSILTVPSQKLRFLNKACMITDHDKDLNPNGSASNPWTLCTVDQVEEFKCLLKVMPIWSSGIMLGVALSQSTLPILQANSMDRHITSKFQIPAGSFGTFVVVSLAIWVGIYDRLLLPLLVKLTGRPYGLSFKERMGIGLVFSILSLATSAIVEGIRRKTAIREGLSGNPQGIVHMSAMWLIPQNCLLGLAEAFNAIGQTEFYYSECPKSMGSIATSLNGLCSAVGSLIVGLLINIVDDITKKGGRNSWVSNNINNGHYDYYYWLLTILSSINLVYFLVCCWAYGPTAEERLLPSKEVEEEENQEELKELKEKEEERQELIKSQTLQNMMSSG</sequence>
<evidence type="ECO:0000256" key="7">
    <source>
        <dbReference type="SAM" id="Phobius"/>
    </source>
</evidence>
<dbReference type="GO" id="GO:0016020">
    <property type="term" value="C:membrane"/>
    <property type="evidence" value="ECO:0007669"/>
    <property type="project" value="UniProtKB-SubCell"/>
</dbReference>
<comment type="subcellular location">
    <subcellularLocation>
        <location evidence="1">Membrane</location>
        <topology evidence="1">Multi-pass membrane protein</topology>
    </subcellularLocation>
</comment>
<comment type="similarity">
    <text evidence="2">Belongs to the major facilitator superfamily. Proton-dependent oligopeptide transporter (POT/PTR) (TC 2.A.17) family.</text>
</comment>
<dbReference type="CDD" id="cd17416">
    <property type="entry name" value="MFS_NPF1_2"/>
    <property type="match status" value="1"/>
</dbReference>
<gene>
    <name evidence="8" type="ORF">MKW98_009912</name>
</gene>
<evidence type="ECO:0000256" key="5">
    <source>
        <dbReference type="ARBA" id="ARBA00023136"/>
    </source>
</evidence>
<feature type="transmembrane region" description="Helical" evidence="7">
    <location>
        <begin position="381"/>
        <end position="400"/>
    </location>
</feature>
<dbReference type="GO" id="GO:0022857">
    <property type="term" value="F:transmembrane transporter activity"/>
    <property type="evidence" value="ECO:0007669"/>
    <property type="project" value="InterPro"/>
</dbReference>
<evidence type="ECO:0000256" key="6">
    <source>
        <dbReference type="SAM" id="MobiDB-lite"/>
    </source>
</evidence>
<dbReference type="Gene3D" id="1.20.1250.20">
    <property type="entry name" value="MFS general substrate transporter like domains"/>
    <property type="match status" value="1"/>
</dbReference>
<feature type="transmembrane region" description="Helical" evidence="7">
    <location>
        <begin position="106"/>
        <end position="129"/>
    </location>
</feature>
<reference evidence="8" key="1">
    <citation type="submission" date="2022-04" db="EMBL/GenBank/DDBJ databases">
        <title>A functionally conserved STORR gene fusion in Papaver species that diverged 16.8 million years ago.</title>
        <authorList>
            <person name="Catania T."/>
        </authorList>
    </citation>
    <scope>NUCLEOTIDE SEQUENCE</scope>
    <source>
        <strain evidence="8">S-188037</strain>
    </source>
</reference>
<feature type="transmembrane region" description="Helical" evidence="7">
    <location>
        <begin position="550"/>
        <end position="574"/>
    </location>
</feature>
<keyword evidence="5 7" id="KW-0472">Membrane</keyword>
<comment type="caution">
    <text evidence="8">The sequence shown here is derived from an EMBL/GenBank/DDBJ whole genome shotgun (WGS) entry which is preliminary data.</text>
</comment>
<feature type="transmembrane region" description="Helical" evidence="7">
    <location>
        <begin position="79"/>
        <end position="99"/>
    </location>
</feature>
<dbReference type="Proteomes" id="UP001202328">
    <property type="component" value="Unassembled WGS sequence"/>
</dbReference>
<feature type="transmembrane region" description="Helical" evidence="7">
    <location>
        <begin position="507"/>
        <end position="526"/>
    </location>
</feature>
<evidence type="ECO:0000256" key="2">
    <source>
        <dbReference type="ARBA" id="ARBA00005982"/>
    </source>
</evidence>
<feature type="compositionally biased region" description="Polar residues" evidence="6">
    <location>
        <begin position="610"/>
        <end position="622"/>
    </location>
</feature>
<feature type="transmembrane region" description="Helical" evidence="7">
    <location>
        <begin position="230"/>
        <end position="250"/>
    </location>
</feature>
<evidence type="ECO:0000256" key="1">
    <source>
        <dbReference type="ARBA" id="ARBA00004141"/>
    </source>
</evidence>
<dbReference type="Pfam" id="PF00854">
    <property type="entry name" value="PTR2"/>
    <property type="match status" value="1"/>
</dbReference>
<accession>A0AAD4T148</accession>
<feature type="compositionally biased region" description="Basic and acidic residues" evidence="6">
    <location>
        <begin position="594"/>
        <end position="609"/>
    </location>
</feature>
<keyword evidence="9" id="KW-1185">Reference proteome</keyword>
<keyword evidence="3 7" id="KW-0812">Transmembrane</keyword>
<evidence type="ECO:0000313" key="9">
    <source>
        <dbReference type="Proteomes" id="UP001202328"/>
    </source>
</evidence>
<protein>
    <submittedName>
        <fullName evidence="8">Uncharacterized protein</fullName>
    </submittedName>
</protein>
<evidence type="ECO:0000256" key="4">
    <source>
        <dbReference type="ARBA" id="ARBA00022989"/>
    </source>
</evidence>
<evidence type="ECO:0000256" key="3">
    <source>
        <dbReference type="ARBA" id="ARBA00022692"/>
    </source>
</evidence>
<name>A0AAD4T148_9MAGN</name>
<feature type="transmembrane region" description="Helical" evidence="7">
    <location>
        <begin position="149"/>
        <end position="178"/>
    </location>
</feature>
<evidence type="ECO:0000313" key="8">
    <source>
        <dbReference type="EMBL" id="KAI3934993.1"/>
    </source>
</evidence>
<dbReference type="AlphaFoldDB" id="A0AAD4T148"/>
<feature type="region of interest" description="Disordered" evidence="6">
    <location>
        <begin position="584"/>
        <end position="622"/>
    </location>
</feature>
<dbReference type="PANTHER" id="PTHR11654">
    <property type="entry name" value="OLIGOPEPTIDE TRANSPORTER-RELATED"/>
    <property type="match status" value="1"/>
</dbReference>
<dbReference type="EMBL" id="JAJJMB010006318">
    <property type="protein sequence ID" value="KAI3934993.1"/>
    <property type="molecule type" value="Genomic_DNA"/>
</dbReference>